<sequence>LIDKYSIFAADNEIYIIAVVMCPDHKLKWFKDHGHTITQIKGIEKMVANQWKNFYVSPDMEDTDTSRRQQPLEVPHYAAGTSEPKYGADNILTYLKEPLLSHGTIQEAGGYMKYWQQVFETRPALSGTSTQSTKKVPRSICKLST</sequence>
<proteinExistence type="predicted"/>
<evidence type="ECO:0000313" key="3">
    <source>
        <dbReference type="Proteomes" id="UP000308652"/>
    </source>
</evidence>
<protein>
    <submittedName>
        <fullName evidence="2">Uncharacterized protein</fullName>
    </submittedName>
</protein>
<feature type="non-terminal residue" evidence="2">
    <location>
        <position position="1"/>
    </location>
</feature>
<evidence type="ECO:0000256" key="1">
    <source>
        <dbReference type="SAM" id="MobiDB-lite"/>
    </source>
</evidence>
<dbReference type="Proteomes" id="UP000308652">
    <property type="component" value="Unassembled WGS sequence"/>
</dbReference>
<name>A0A5C3LNJ3_9AGAR</name>
<evidence type="ECO:0000313" key="2">
    <source>
        <dbReference type="EMBL" id="TFK33878.1"/>
    </source>
</evidence>
<feature type="region of interest" description="Disordered" evidence="1">
    <location>
        <begin position="126"/>
        <end position="145"/>
    </location>
</feature>
<accession>A0A5C3LNJ3</accession>
<gene>
    <name evidence="2" type="ORF">BDQ12DRAFT_614491</name>
</gene>
<dbReference type="EMBL" id="ML213640">
    <property type="protein sequence ID" value="TFK33878.1"/>
    <property type="molecule type" value="Genomic_DNA"/>
</dbReference>
<reference evidence="2 3" key="1">
    <citation type="journal article" date="2019" name="Nat. Ecol. Evol.">
        <title>Megaphylogeny resolves global patterns of mushroom evolution.</title>
        <authorList>
            <person name="Varga T."/>
            <person name="Krizsan K."/>
            <person name="Foldi C."/>
            <person name="Dima B."/>
            <person name="Sanchez-Garcia M."/>
            <person name="Sanchez-Ramirez S."/>
            <person name="Szollosi G.J."/>
            <person name="Szarkandi J.G."/>
            <person name="Papp V."/>
            <person name="Albert L."/>
            <person name="Andreopoulos W."/>
            <person name="Angelini C."/>
            <person name="Antonin V."/>
            <person name="Barry K.W."/>
            <person name="Bougher N.L."/>
            <person name="Buchanan P."/>
            <person name="Buyck B."/>
            <person name="Bense V."/>
            <person name="Catcheside P."/>
            <person name="Chovatia M."/>
            <person name="Cooper J."/>
            <person name="Damon W."/>
            <person name="Desjardin D."/>
            <person name="Finy P."/>
            <person name="Geml J."/>
            <person name="Haridas S."/>
            <person name="Hughes K."/>
            <person name="Justo A."/>
            <person name="Karasinski D."/>
            <person name="Kautmanova I."/>
            <person name="Kiss B."/>
            <person name="Kocsube S."/>
            <person name="Kotiranta H."/>
            <person name="LaButti K.M."/>
            <person name="Lechner B.E."/>
            <person name="Liimatainen K."/>
            <person name="Lipzen A."/>
            <person name="Lukacs Z."/>
            <person name="Mihaltcheva S."/>
            <person name="Morgado L.N."/>
            <person name="Niskanen T."/>
            <person name="Noordeloos M.E."/>
            <person name="Ohm R.A."/>
            <person name="Ortiz-Santana B."/>
            <person name="Ovrebo C."/>
            <person name="Racz N."/>
            <person name="Riley R."/>
            <person name="Savchenko A."/>
            <person name="Shiryaev A."/>
            <person name="Soop K."/>
            <person name="Spirin V."/>
            <person name="Szebenyi C."/>
            <person name="Tomsovsky M."/>
            <person name="Tulloss R.E."/>
            <person name="Uehling J."/>
            <person name="Grigoriev I.V."/>
            <person name="Vagvolgyi C."/>
            <person name="Papp T."/>
            <person name="Martin F.M."/>
            <person name="Miettinen O."/>
            <person name="Hibbett D.S."/>
            <person name="Nagy L.G."/>
        </authorList>
    </citation>
    <scope>NUCLEOTIDE SEQUENCE [LARGE SCALE GENOMIC DNA]</scope>
    <source>
        <strain evidence="2 3">CBS 166.37</strain>
    </source>
</reference>
<dbReference type="OrthoDB" id="3050260at2759"/>
<organism evidence="2 3">
    <name type="scientific">Crucibulum laeve</name>
    <dbReference type="NCBI Taxonomy" id="68775"/>
    <lineage>
        <taxon>Eukaryota</taxon>
        <taxon>Fungi</taxon>
        <taxon>Dikarya</taxon>
        <taxon>Basidiomycota</taxon>
        <taxon>Agaricomycotina</taxon>
        <taxon>Agaricomycetes</taxon>
        <taxon>Agaricomycetidae</taxon>
        <taxon>Agaricales</taxon>
        <taxon>Agaricineae</taxon>
        <taxon>Nidulariaceae</taxon>
        <taxon>Crucibulum</taxon>
    </lineage>
</organism>
<keyword evidence="3" id="KW-1185">Reference proteome</keyword>
<dbReference type="AlphaFoldDB" id="A0A5C3LNJ3"/>